<organism evidence="1 2">
    <name type="scientific">Coprinopsis marcescibilis</name>
    <name type="common">Agaric fungus</name>
    <name type="synonym">Psathyrella marcescibilis</name>
    <dbReference type="NCBI Taxonomy" id="230819"/>
    <lineage>
        <taxon>Eukaryota</taxon>
        <taxon>Fungi</taxon>
        <taxon>Dikarya</taxon>
        <taxon>Basidiomycota</taxon>
        <taxon>Agaricomycotina</taxon>
        <taxon>Agaricomycetes</taxon>
        <taxon>Agaricomycetidae</taxon>
        <taxon>Agaricales</taxon>
        <taxon>Agaricineae</taxon>
        <taxon>Psathyrellaceae</taxon>
        <taxon>Coprinopsis</taxon>
    </lineage>
</organism>
<sequence length="162" mass="18943">MPRAKKYHSEQEKREANRISAKAYHERNKACINAKRQETHAQKRAKVLEYLARNERKQWGMTVREAQPIPKNATNVEHELMQRAIQYHLDRLEKINESLKEQQSVVLSTSGGDTAAQKIEQMLVEIREVLLWVDEVEEYAAKGGAVLVKMVRENRMMFQEEP</sequence>
<dbReference type="Proteomes" id="UP000307440">
    <property type="component" value="Unassembled WGS sequence"/>
</dbReference>
<proteinExistence type="predicted"/>
<accession>A0A5C3KBR3</accession>
<evidence type="ECO:0000313" key="2">
    <source>
        <dbReference type="Proteomes" id="UP000307440"/>
    </source>
</evidence>
<keyword evidence="2" id="KW-1185">Reference proteome</keyword>
<dbReference type="AlphaFoldDB" id="A0A5C3KBR3"/>
<dbReference type="EMBL" id="ML210501">
    <property type="protein sequence ID" value="TFK17499.1"/>
    <property type="molecule type" value="Genomic_DNA"/>
</dbReference>
<evidence type="ECO:0000313" key="1">
    <source>
        <dbReference type="EMBL" id="TFK17499.1"/>
    </source>
</evidence>
<reference evidence="1 2" key="1">
    <citation type="journal article" date="2019" name="Nat. Ecol. Evol.">
        <title>Megaphylogeny resolves global patterns of mushroom evolution.</title>
        <authorList>
            <person name="Varga T."/>
            <person name="Krizsan K."/>
            <person name="Foldi C."/>
            <person name="Dima B."/>
            <person name="Sanchez-Garcia M."/>
            <person name="Sanchez-Ramirez S."/>
            <person name="Szollosi G.J."/>
            <person name="Szarkandi J.G."/>
            <person name="Papp V."/>
            <person name="Albert L."/>
            <person name="Andreopoulos W."/>
            <person name="Angelini C."/>
            <person name="Antonin V."/>
            <person name="Barry K.W."/>
            <person name="Bougher N.L."/>
            <person name="Buchanan P."/>
            <person name="Buyck B."/>
            <person name="Bense V."/>
            <person name="Catcheside P."/>
            <person name="Chovatia M."/>
            <person name="Cooper J."/>
            <person name="Damon W."/>
            <person name="Desjardin D."/>
            <person name="Finy P."/>
            <person name="Geml J."/>
            <person name="Haridas S."/>
            <person name="Hughes K."/>
            <person name="Justo A."/>
            <person name="Karasinski D."/>
            <person name="Kautmanova I."/>
            <person name="Kiss B."/>
            <person name="Kocsube S."/>
            <person name="Kotiranta H."/>
            <person name="LaButti K.M."/>
            <person name="Lechner B.E."/>
            <person name="Liimatainen K."/>
            <person name="Lipzen A."/>
            <person name="Lukacs Z."/>
            <person name="Mihaltcheva S."/>
            <person name="Morgado L.N."/>
            <person name="Niskanen T."/>
            <person name="Noordeloos M.E."/>
            <person name="Ohm R.A."/>
            <person name="Ortiz-Santana B."/>
            <person name="Ovrebo C."/>
            <person name="Racz N."/>
            <person name="Riley R."/>
            <person name="Savchenko A."/>
            <person name="Shiryaev A."/>
            <person name="Soop K."/>
            <person name="Spirin V."/>
            <person name="Szebenyi C."/>
            <person name="Tomsovsky M."/>
            <person name="Tulloss R.E."/>
            <person name="Uehling J."/>
            <person name="Grigoriev I.V."/>
            <person name="Vagvolgyi C."/>
            <person name="Papp T."/>
            <person name="Martin F.M."/>
            <person name="Miettinen O."/>
            <person name="Hibbett D.S."/>
            <person name="Nagy L.G."/>
        </authorList>
    </citation>
    <scope>NUCLEOTIDE SEQUENCE [LARGE SCALE GENOMIC DNA]</scope>
    <source>
        <strain evidence="1 2">CBS 121175</strain>
    </source>
</reference>
<name>A0A5C3KBR3_COPMA</name>
<protein>
    <submittedName>
        <fullName evidence="1">Uncharacterized protein</fullName>
    </submittedName>
</protein>
<gene>
    <name evidence="1" type="ORF">FA15DRAFT_710735</name>
</gene>